<organism evidence="1">
    <name type="scientific">bioreactor metagenome</name>
    <dbReference type="NCBI Taxonomy" id="1076179"/>
    <lineage>
        <taxon>unclassified sequences</taxon>
        <taxon>metagenomes</taxon>
        <taxon>ecological metagenomes</taxon>
    </lineage>
</organism>
<proteinExistence type="predicted"/>
<dbReference type="EMBL" id="VSSQ01000233">
    <property type="protein sequence ID" value="MPL87127.1"/>
    <property type="molecule type" value="Genomic_DNA"/>
</dbReference>
<evidence type="ECO:0000313" key="1">
    <source>
        <dbReference type="EMBL" id="MPL87127.1"/>
    </source>
</evidence>
<reference evidence="1" key="1">
    <citation type="submission" date="2019-08" db="EMBL/GenBank/DDBJ databases">
        <authorList>
            <person name="Kucharzyk K."/>
            <person name="Murdoch R.W."/>
            <person name="Higgins S."/>
            <person name="Loffler F."/>
        </authorList>
    </citation>
    <scope>NUCLEOTIDE SEQUENCE</scope>
</reference>
<name>A0A644V7E4_9ZZZZ</name>
<protein>
    <submittedName>
        <fullName evidence="1">Uncharacterized protein</fullName>
    </submittedName>
</protein>
<comment type="caution">
    <text evidence="1">The sequence shown here is derived from an EMBL/GenBank/DDBJ whole genome shotgun (WGS) entry which is preliminary data.</text>
</comment>
<accession>A0A644V7E4</accession>
<sequence length="458" mass="47149">MAEIQKIQHLRSSSPSVAGGTLAKAPANLLSGQIAINDISSDPTIFLKDSSGAIIEFKGRTFVENLVNTLAGGAMLADVGYRNVLEVATTLKTFLTGTNDADIVINKWTELQNFLNAIPDSAITLIDMFAALAGNGLQQTTTTAGNGTKSVKLSVKNSNDSLTVDANGVKVDTQNNLASTSPTKPLSAAQGKLLHERLLKYENAFTIEGSGTEADPFRVRVNYDIYSLGEVSAYGAGDGSSGGGSGGGAGALYECADTAIGNKNNSTTPSKVLAAGDILRYDGTHWRNVANEISLVNGLEAIITELKRVVSSTNAGLMSSTDKNKLDGIQSGANNYVHPESTITPGTYKSVTVDSKGHITEGSNPTKLSEYGITDAAPSSHVGAGGTAHAVASTSVNGFMSSADKLKLNGIAAGANNYVHPTTAGNKHIPAGGAAGNILTYAADGTASWANVIDCGTY</sequence>
<gene>
    <name evidence="1" type="ORF">SDC9_33121</name>
</gene>
<dbReference type="InterPro" id="IPR054500">
    <property type="entry name" value="Phage_fiber_rpt"/>
</dbReference>
<dbReference type="AlphaFoldDB" id="A0A644V7E4"/>
<dbReference type="Pfam" id="PF22337">
    <property type="entry name" value="Phage_fiber_rpt"/>
    <property type="match status" value="1"/>
</dbReference>